<reference evidence="9" key="1">
    <citation type="submission" date="2021-08" db="EMBL/GenBank/DDBJ databases">
        <title>Global Aspergillus fumigatus from environmental and clinical sources.</title>
        <authorList>
            <person name="Barber A."/>
            <person name="Sae-Ong T."/>
        </authorList>
    </citation>
    <scope>NUCLEOTIDE SEQUENCE</scope>
    <source>
        <strain evidence="9">NRZ-2016-071</strain>
    </source>
</reference>
<feature type="compositionally biased region" description="Polar residues" evidence="8">
    <location>
        <begin position="156"/>
        <end position="172"/>
    </location>
</feature>
<feature type="region of interest" description="Disordered" evidence="8">
    <location>
        <begin position="211"/>
        <end position="241"/>
    </location>
</feature>
<organism evidence="9 10">
    <name type="scientific">Aspergillus fumigatus</name>
    <name type="common">Neosartorya fumigata</name>
    <dbReference type="NCBI Taxonomy" id="746128"/>
    <lineage>
        <taxon>Eukaryota</taxon>
        <taxon>Fungi</taxon>
        <taxon>Dikarya</taxon>
        <taxon>Ascomycota</taxon>
        <taxon>Pezizomycotina</taxon>
        <taxon>Eurotiomycetes</taxon>
        <taxon>Eurotiomycetidae</taxon>
        <taxon>Eurotiales</taxon>
        <taxon>Aspergillaceae</taxon>
        <taxon>Aspergillus</taxon>
        <taxon>Aspergillus subgen. Fumigati</taxon>
    </lineage>
</organism>
<evidence type="ECO:0000256" key="7">
    <source>
        <dbReference type="ARBA" id="ARBA00023274"/>
    </source>
</evidence>
<feature type="compositionally biased region" description="Basic and acidic residues" evidence="8">
    <location>
        <begin position="70"/>
        <end position="86"/>
    </location>
</feature>
<comment type="subcellular location">
    <subcellularLocation>
        <location evidence="2">Nucleus</location>
        <location evidence="2">Nucleolus</location>
    </subcellularLocation>
</comment>
<keyword evidence="7" id="KW-0687">Ribonucleoprotein</keyword>
<comment type="similarity">
    <text evidence="3">Belongs to the NOP16 family.</text>
</comment>
<dbReference type="SMR" id="A0A229Y304"/>
<evidence type="ECO:0000256" key="2">
    <source>
        <dbReference type="ARBA" id="ARBA00004604"/>
    </source>
</evidence>
<keyword evidence="6" id="KW-0539">Nucleus</keyword>
<evidence type="ECO:0000256" key="5">
    <source>
        <dbReference type="ARBA" id="ARBA00015522"/>
    </source>
</evidence>
<dbReference type="GO" id="GO:0005730">
    <property type="term" value="C:nucleolus"/>
    <property type="evidence" value="ECO:0007669"/>
    <property type="project" value="UniProtKB-SubCell"/>
</dbReference>
<name>A0A229Y304_ASPFM</name>
<dbReference type="Proteomes" id="UP000813423">
    <property type="component" value="Unassembled WGS sequence"/>
</dbReference>
<feature type="region of interest" description="Disordered" evidence="8">
    <location>
        <begin position="64"/>
        <end position="86"/>
    </location>
</feature>
<evidence type="ECO:0000256" key="6">
    <source>
        <dbReference type="ARBA" id="ARBA00023242"/>
    </source>
</evidence>
<feature type="compositionally biased region" description="Basic residues" evidence="8">
    <location>
        <begin position="230"/>
        <end position="241"/>
    </location>
</feature>
<dbReference type="PANTHER" id="PTHR13243:SF1">
    <property type="entry name" value="NUCLEOLAR PROTEIN 16"/>
    <property type="match status" value="1"/>
</dbReference>
<dbReference type="InterPro" id="IPR019002">
    <property type="entry name" value="Ribosome_biogenesis_Nop16"/>
</dbReference>
<comment type="caution">
    <text evidence="9">The sequence shown here is derived from an EMBL/GenBank/DDBJ whole genome shotgun (WGS) entry which is preliminary data.</text>
</comment>
<sequence>MGRVLQKKKNRSSTPKQRPKRTGQLKSGKKKINVLGNAIIAQNWDRKLTLTQNYRRLGLVHKLNAPTGGSEKKPTKDGRIEELPEDPLHIRSSAKASAKQAAMGETRVERDPETGKIIRVIRDEEEIEIAGRKVKPSNPLNDPLNELSEDEAARQPASQRTNAKSAVVQQLERQADQEGKAVKAKKPRHQSKREEEWIMRLIERHGENYSAMARDRKLNPMQQSEGDLKRRIRKWKANHSS</sequence>
<evidence type="ECO:0000256" key="8">
    <source>
        <dbReference type="SAM" id="MobiDB-lite"/>
    </source>
</evidence>
<dbReference type="EMBL" id="JAIBSC010000002">
    <property type="protein sequence ID" value="KAH1911462.1"/>
    <property type="molecule type" value="Genomic_DNA"/>
</dbReference>
<evidence type="ECO:0000256" key="4">
    <source>
        <dbReference type="ARBA" id="ARBA00011187"/>
    </source>
</evidence>
<dbReference type="GO" id="GO:0030687">
    <property type="term" value="C:preribosome, large subunit precursor"/>
    <property type="evidence" value="ECO:0007669"/>
    <property type="project" value="EnsemblFungi"/>
</dbReference>
<gene>
    <name evidence="9" type="primary">NOP16</name>
    <name evidence="9" type="ORF">KXV57_003167</name>
</gene>
<accession>A0A229Y304</accession>
<dbReference type="AlphaFoldDB" id="A0A229Y304"/>
<comment type="function">
    <text evidence="1">Involved in the biogenesis of the 60S ribosomal subunit.</text>
</comment>
<comment type="subunit">
    <text evidence="4">Component of the pre-66S ribosomal particle.</text>
</comment>
<feature type="region of interest" description="Disordered" evidence="8">
    <location>
        <begin position="92"/>
        <end position="111"/>
    </location>
</feature>
<evidence type="ECO:0000313" key="10">
    <source>
        <dbReference type="Proteomes" id="UP000813423"/>
    </source>
</evidence>
<dbReference type="GO" id="GO:0042273">
    <property type="term" value="P:ribosomal large subunit biogenesis"/>
    <property type="evidence" value="ECO:0007669"/>
    <property type="project" value="EnsemblFungi"/>
</dbReference>
<dbReference type="OMA" id="MQQTEAD"/>
<evidence type="ECO:0000313" key="9">
    <source>
        <dbReference type="EMBL" id="KAH1911462.1"/>
    </source>
</evidence>
<dbReference type="Pfam" id="PF09420">
    <property type="entry name" value="Nop16"/>
    <property type="match status" value="1"/>
</dbReference>
<feature type="compositionally biased region" description="Basic residues" evidence="8">
    <location>
        <begin position="182"/>
        <end position="191"/>
    </location>
</feature>
<evidence type="ECO:0000256" key="3">
    <source>
        <dbReference type="ARBA" id="ARBA00008479"/>
    </source>
</evidence>
<feature type="region of interest" description="Disordered" evidence="8">
    <location>
        <begin position="1"/>
        <end position="30"/>
    </location>
</feature>
<proteinExistence type="inferred from homology"/>
<feature type="region of interest" description="Disordered" evidence="8">
    <location>
        <begin position="130"/>
        <end position="193"/>
    </location>
</feature>
<protein>
    <recommendedName>
        <fullName evidence="5">Nucleolar protein 16</fullName>
    </recommendedName>
</protein>
<evidence type="ECO:0000256" key="1">
    <source>
        <dbReference type="ARBA" id="ARBA00002889"/>
    </source>
</evidence>
<dbReference type="PANTHER" id="PTHR13243">
    <property type="entry name" value="HSPC111 PROTEIN-RELATED"/>
    <property type="match status" value="1"/>
</dbReference>
<feature type="compositionally biased region" description="Low complexity" evidence="8">
    <location>
        <begin position="93"/>
        <end position="102"/>
    </location>
</feature>